<dbReference type="Pfam" id="PF17479">
    <property type="entry name" value="DUF3048_C"/>
    <property type="match status" value="1"/>
</dbReference>
<keyword evidence="1" id="KW-0812">Transmembrane</keyword>
<dbReference type="InterPro" id="IPR023158">
    <property type="entry name" value="YerB-like_sf"/>
</dbReference>
<feature type="domain" description="DUF3048" evidence="2">
    <location>
        <begin position="75"/>
        <end position="216"/>
    </location>
</feature>
<dbReference type="Gene3D" id="3.50.90.10">
    <property type="entry name" value="YerB-like"/>
    <property type="match status" value="1"/>
</dbReference>
<evidence type="ECO:0000259" key="3">
    <source>
        <dbReference type="Pfam" id="PF17479"/>
    </source>
</evidence>
<organism evidence="4 5">
    <name type="scientific">Candidatus Chaera renei</name>
    <dbReference type="NCBI Taxonomy" id="2506947"/>
    <lineage>
        <taxon>Bacteria</taxon>
        <taxon>Candidatus Saccharimonadota</taxon>
        <taxon>Candidatus Saccharimonadia</taxon>
        <taxon>Candidatus Saccharimonadales</taxon>
        <taxon>Candidatus Saccharimonadaceae</taxon>
        <taxon>Candidatus Chaera</taxon>
    </lineage>
</organism>
<evidence type="ECO:0000259" key="2">
    <source>
        <dbReference type="Pfam" id="PF11258"/>
    </source>
</evidence>
<keyword evidence="5" id="KW-1185">Reference proteome</keyword>
<proteinExistence type="predicted"/>
<dbReference type="InterPro" id="IPR035328">
    <property type="entry name" value="DUF3048_C"/>
</dbReference>
<gene>
    <name evidence="4" type="ORF">EOT04_01980</name>
</gene>
<accession>A0A4Q0AIP6</accession>
<feature type="domain" description="DUF3048" evidence="3">
    <location>
        <begin position="244"/>
        <end position="352"/>
    </location>
</feature>
<evidence type="ECO:0000256" key="1">
    <source>
        <dbReference type="SAM" id="Phobius"/>
    </source>
</evidence>
<keyword evidence="1" id="KW-1133">Transmembrane helix</keyword>
<dbReference type="Proteomes" id="UP000289269">
    <property type="component" value="Unassembled WGS sequence"/>
</dbReference>
<dbReference type="SUPFAM" id="SSF159774">
    <property type="entry name" value="YerB-like"/>
    <property type="match status" value="1"/>
</dbReference>
<comment type="caution">
    <text evidence="4">The sequence shown here is derived from an EMBL/GenBank/DDBJ whole genome shotgun (WGS) entry which is preliminary data.</text>
</comment>
<sequence>MDGQKTVRHSLWPRLTGWLKRHRERIYFGIALVVIIGAGLGVLDYLKAGADYPPPTNSLSVAPKKKEPPKFYSPLTGELVPNEAATKRQVTAIMIENSTSARPQSGLKAAGVVFEAIAEGGITRFVALYQNSRPGLIGPVRSVRPYFVEWLAPFDSAVAHIGGSKRALDMVRGGTFKDIDQFFNAQAYWRATDRYAPHNVYTSFDKLDALNAAKGYVSSSFSGFPRKPDKPSPQPTATKIQMDISSGLYNVSYLYNPSDNNYLRFQGGQPHLDREAGQLAPKVAIAIKVPMSLGFEDGWREQINTIGSGQAYVFQDGTVTEGTWRKTGVKDQIQFLDPAGKAIQLNAGQTWITAVPNNKTVSWQ</sequence>
<dbReference type="EMBL" id="SCKW01000016">
    <property type="protein sequence ID" value="RWZ79266.1"/>
    <property type="molecule type" value="Genomic_DNA"/>
</dbReference>
<protein>
    <submittedName>
        <fullName evidence="4">DUF3048 domain-containing protein</fullName>
    </submittedName>
</protein>
<dbReference type="AlphaFoldDB" id="A0A4Q0AIP6"/>
<keyword evidence="1" id="KW-0472">Membrane</keyword>
<evidence type="ECO:0000313" key="5">
    <source>
        <dbReference type="Proteomes" id="UP000289269"/>
    </source>
</evidence>
<evidence type="ECO:0000313" key="4">
    <source>
        <dbReference type="EMBL" id="RWZ79266.1"/>
    </source>
</evidence>
<name>A0A4Q0AIP6_9BACT</name>
<dbReference type="InterPro" id="IPR021416">
    <property type="entry name" value="DUF3048_N"/>
</dbReference>
<feature type="transmembrane region" description="Helical" evidence="1">
    <location>
        <begin position="26"/>
        <end position="46"/>
    </location>
</feature>
<reference evidence="4" key="1">
    <citation type="submission" date="2019-01" db="EMBL/GenBank/DDBJ databases">
        <title>Genomic signatures and co-occurrence patterns of the ultra-small Saccharimodia (Patescibacteria phylum) suggest a symbiotic lifestyle.</title>
        <authorList>
            <person name="Lemos L."/>
            <person name="Medeiros J."/>
            <person name="Andreote F."/>
            <person name="Fernandes G."/>
            <person name="Varani A."/>
            <person name="Oliveira G."/>
            <person name="Pylro V."/>
        </authorList>
    </citation>
    <scope>NUCLEOTIDE SEQUENCE [LARGE SCALE GENOMIC DNA]</scope>
    <source>
        <strain evidence="4">AMD01</strain>
    </source>
</reference>
<dbReference type="Pfam" id="PF11258">
    <property type="entry name" value="DUF3048"/>
    <property type="match status" value="1"/>
</dbReference>